<evidence type="ECO:0000256" key="11">
    <source>
        <dbReference type="ARBA" id="ARBA00023211"/>
    </source>
</evidence>
<evidence type="ECO:0000256" key="1">
    <source>
        <dbReference type="ARBA" id="ARBA00004496"/>
    </source>
</evidence>
<evidence type="ECO:0000313" key="16">
    <source>
        <dbReference type="Proteomes" id="UP001204144"/>
    </source>
</evidence>
<keyword evidence="6" id="KW-0678">Repressor</keyword>
<keyword evidence="8" id="KW-0238">DNA-binding</keyword>
<dbReference type="PANTHER" id="PTHR33238">
    <property type="entry name" value="IRON (METAL) DEPENDENT REPRESSOR, DTXR FAMILY"/>
    <property type="match status" value="1"/>
</dbReference>
<dbReference type="Gene3D" id="1.10.60.10">
    <property type="entry name" value="Iron dependent repressor, metal binding and dimerisation domain"/>
    <property type="match status" value="1"/>
</dbReference>
<dbReference type="SUPFAM" id="SSF46785">
    <property type="entry name" value="Winged helix' DNA-binding domain"/>
    <property type="match status" value="1"/>
</dbReference>
<gene>
    <name evidence="15" type="ORF">EGI31_24575</name>
</gene>
<evidence type="ECO:0000256" key="2">
    <source>
        <dbReference type="ARBA" id="ARBA00007871"/>
    </source>
</evidence>
<sequence>MMTLTEENYLKALFHLSTENEEVSVLDLSKSLTIKMPTVNSMVKKLSGKGLISYEKYKPLMLTQSGKRAAGLIIRKHRLVEMFLVQHLGFGWDEVHEIAEQIEHIKSQRFFDRIDQLLDFPKVDPHGSPIPDINGEVVFQNYKKLEECVENQMVMFMSVGSSQDSFLKLIDKLNLKLGDIIKVLEIQEFDKTMRVLVNETSEQNLSQMVAANILVKT</sequence>
<dbReference type="InterPro" id="IPR036390">
    <property type="entry name" value="WH_DNA-bd_sf"/>
</dbReference>
<keyword evidence="7" id="KW-0805">Transcription regulation</keyword>
<dbReference type="Gene3D" id="2.30.30.90">
    <property type="match status" value="1"/>
</dbReference>
<keyword evidence="10" id="KW-0804">Transcription</keyword>
<evidence type="ECO:0000256" key="9">
    <source>
        <dbReference type="ARBA" id="ARBA00023159"/>
    </source>
</evidence>
<dbReference type="InterPro" id="IPR036421">
    <property type="entry name" value="Fe_dep_repressor_sf"/>
</dbReference>
<dbReference type="SMART" id="SM00529">
    <property type="entry name" value="HTH_DTXR"/>
    <property type="match status" value="1"/>
</dbReference>
<evidence type="ECO:0000256" key="4">
    <source>
        <dbReference type="ARBA" id="ARBA00022386"/>
    </source>
</evidence>
<evidence type="ECO:0000256" key="7">
    <source>
        <dbReference type="ARBA" id="ARBA00023015"/>
    </source>
</evidence>
<dbReference type="InterPro" id="IPR001367">
    <property type="entry name" value="Fe_dep_repressor"/>
</dbReference>
<evidence type="ECO:0000256" key="8">
    <source>
        <dbReference type="ARBA" id="ARBA00023125"/>
    </source>
</evidence>
<dbReference type="GO" id="GO:0005737">
    <property type="term" value="C:cytoplasm"/>
    <property type="evidence" value="ECO:0007669"/>
    <property type="project" value="UniProtKB-SubCell"/>
</dbReference>
<comment type="caution">
    <text evidence="15">The sequence shown here is derived from an EMBL/GenBank/DDBJ whole genome shotgun (WGS) entry which is preliminary data.</text>
</comment>
<dbReference type="RefSeq" id="WP_255039831.1">
    <property type="nucleotide sequence ID" value="NZ_RJUF01000195.1"/>
</dbReference>
<dbReference type="InterPro" id="IPR022687">
    <property type="entry name" value="HTH_DTXR"/>
</dbReference>
<dbReference type="EMBL" id="RJUF01000195">
    <property type="protein sequence ID" value="MCP9766125.1"/>
    <property type="molecule type" value="Genomic_DNA"/>
</dbReference>
<dbReference type="InterPro" id="IPR036388">
    <property type="entry name" value="WH-like_DNA-bd_sf"/>
</dbReference>
<comment type="subunit">
    <text evidence="3">Homodimer.</text>
</comment>
<comment type="similarity">
    <text evidence="2">Belongs to the DtxR/MntR family.</text>
</comment>
<dbReference type="GO" id="GO:0003677">
    <property type="term" value="F:DNA binding"/>
    <property type="evidence" value="ECO:0007669"/>
    <property type="project" value="UniProtKB-KW"/>
</dbReference>
<dbReference type="SUPFAM" id="SSF47979">
    <property type="entry name" value="Iron-dependent repressor protein, dimerization domain"/>
    <property type="match status" value="1"/>
</dbReference>
<feature type="domain" description="HTH dtxR-type" evidence="14">
    <location>
        <begin position="1"/>
        <end position="63"/>
    </location>
</feature>
<reference evidence="15 16" key="1">
    <citation type="submission" date="2018-11" db="EMBL/GenBank/DDBJ databases">
        <title>Novel bacteria species description.</title>
        <authorList>
            <person name="Han J.-H."/>
        </authorList>
    </citation>
    <scope>NUCLEOTIDE SEQUENCE [LARGE SCALE GENOMIC DNA]</scope>
    <source>
        <strain evidence="15 16">KCTC23259</strain>
    </source>
</reference>
<dbReference type="Gene3D" id="1.10.10.10">
    <property type="entry name" value="Winged helix-like DNA-binding domain superfamily/Winged helix DNA-binding domain"/>
    <property type="match status" value="1"/>
</dbReference>
<evidence type="ECO:0000256" key="3">
    <source>
        <dbReference type="ARBA" id="ARBA00011738"/>
    </source>
</evidence>
<keyword evidence="5" id="KW-0963">Cytoplasm</keyword>
<dbReference type="PANTHER" id="PTHR33238:SF11">
    <property type="entry name" value="TRANSCRIPTIONAL REGULATOR MNTR"/>
    <property type="match status" value="1"/>
</dbReference>
<evidence type="ECO:0000256" key="6">
    <source>
        <dbReference type="ARBA" id="ARBA00022491"/>
    </source>
</evidence>
<evidence type="ECO:0000256" key="5">
    <source>
        <dbReference type="ARBA" id="ARBA00022490"/>
    </source>
</evidence>
<evidence type="ECO:0000256" key="10">
    <source>
        <dbReference type="ARBA" id="ARBA00023163"/>
    </source>
</evidence>
<dbReference type="Proteomes" id="UP001204144">
    <property type="component" value="Unassembled WGS sequence"/>
</dbReference>
<proteinExistence type="inferred from homology"/>
<keyword evidence="11" id="KW-0464">Manganese</keyword>
<keyword evidence="16" id="KW-1185">Reference proteome</keyword>
<dbReference type="InterPro" id="IPR050536">
    <property type="entry name" value="DtxR_MntR_Metal-Reg"/>
</dbReference>
<dbReference type="InterPro" id="IPR038157">
    <property type="entry name" value="FeoA_core_dom"/>
</dbReference>
<comment type="function">
    <text evidence="12">In the presence of manganese, represses expression of mntH and mntS. Up-regulates expression of mntP.</text>
</comment>
<dbReference type="InterPro" id="IPR022689">
    <property type="entry name" value="Iron_dep_repressor"/>
</dbReference>
<dbReference type="Pfam" id="PF01325">
    <property type="entry name" value="Fe_dep_repress"/>
    <property type="match status" value="1"/>
</dbReference>
<evidence type="ECO:0000313" key="15">
    <source>
        <dbReference type="EMBL" id="MCP9766125.1"/>
    </source>
</evidence>
<evidence type="ECO:0000256" key="13">
    <source>
        <dbReference type="ARBA" id="ARBA00032593"/>
    </source>
</evidence>
<dbReference type="PROSITE" id="PS50944">
    <property type="entry name" value="HTH_DTXR"/>
    <property type="match status" value="1"/>
</dbReference>
<keyword evidence="9" id="KW-0010">Activator</keyword>
<dbReference type="GO" id="GO:0003700">
    <property type="term" value="F:DNA-binding transcription factor activity"/>
    <property type="evidence" value="ECO:0007669"/>
    <property type="project" value="InterPro"/>
</dbReference>
<dbReference type="GO" id="GO:0046983">
    <property type="term" value="F:protein dimerization activity"/>
    <property type="evidence" value="ECO:0007669"/>
    <property type="project" value="InterPro"/>
</dbReference>
<dbReference type="Pfam" id="PF02742">
    <property type="entry name" value="Fe_dep_repr_C"/>
    <property type="match status" value="1"/>
</dbReference>
<dbReference type="GO" id="GO:0046914">
    <property type="term" value="F:transition metal ion binding"/>
    <property type="evidence" value="ECO:0007669"/>
    <property type="project" value="InterPro"/>
</dbReference>
<organism evidence="15 16">
    <name type="scientific">Lacihabitans soyangensis</name>
    <dbReference type="NCBI Taxonomy" id="869394"/>
    <lineage>
        <taxon>Bacteria</taxon>
        <taxon>Pseudomonadati</taxon>
        <taxon>Bacteroidota</taxon>
        <taxon>Cytophagia</taxon>
        <taxon>Cytophagales</taxon>
        <taxon>Leadbetterellaceae</taxon>
        <taxon>Lacihabitans</taxon>
    </lineage>
</organism>
<dbReference type="AlphaFoldDB" id="A0AAE3H9C6"/>
<evidence type="ECO:0000259" key="14">
    <source>
        <dbReference type="PROSITE" id="PS50944"/>
    </source>
</evidence>
<name>A0AAE3H9C6_9BACT</name>
<comment type="subcellular location">
    <subcellularLocation>
        <location evidence="1">Cytoplasm</location>
    </subcellularLocation>
</comment>
<accession>A0AAE3H9C6</accession>
<evidence type="ECO:0000256" key="12">
    <source>
        <dbReference type="ARBA" id="ARBA00025185"/>
    </source>
</evidence>
<protein>
    <recommendedName>
        <fullName evidence="4">Transcriptional regulator MntR</fullName>
    </recommendedName>
    <alternativeName>
        <fullName evidence="13">Manganese transport regulator</fullName>
    </alternativeName>
</protein>